<name>A0A409Y9D3_9AGAR</name>
<dbReference type="PANTHER" id="PTHR34305:SF1">
    <property type="entry name" value="SWIM-TYPE DOMAIN-CONTAINING PROTEIN"/>
    <property type="match status" value="1"/>
</dbReference>
<protein>
    <submittedName>
        <fullName evidence="2">Uncharacterized protein</fullName>
    </submittedName>
</protein>
<dbReference type="EMBL" id="NHYE01001047">
    <property type="protein sequence ID" value="PPQ99755.1"/>
    <property type="molecule type" value="Genomic_DNA"/>
</dbReference>
<keyword evidence="3" id="KW-1185">Reference proteome</keyword>
<feature type="compositionally biased region" description="Low complexity" evidence="1">
    <location>
        <begin position="446"/>
        <end position="458"/>
    </location>
</feature>
<feature type="region of interest" description="Disordered" evidence="1">
    <location>
        <begin position="550"/>
        <end position="576"/>
    </location>
</feature>
<feature type="compositionally biased region" description="Polar residues" evidence="1">
    <location>
        <begin position="558"/>
        <end position="576"/>
    </location>
</feature>
<evidence type="ECO:0000313" key="2">
    <source>
        <dbReference type="EMBL" id="PPQ99755.1"/>
    </source>
</evidence>
<dbReference type="Proteomes" id="UP000284706">
    <property type="component" value="Unassembled WGS sequence"/>
</dbReference>
<accession>A0A409Y9D3</accession>
<gene>
    <name evidence="2" type="ORF">CVT26_009144</name>
</gene>
<feature type="region of interest" description="Disordered" evidence="1">
    <location>
        <begin position="429"/>
        <end position="502"/>
    </location>
</feature>
<organism evidence="2 3">
    <name type="scientific">Gymnopilus dilepis</name>
    <dbReference type="NCBI Taxonomy" id="231916"/>
    <lineage>
        <taxon>Eukaryota</taxon>
        <taxon>Fungi</taxon>
        <taxon>Dikarya</taxon>
        <taxon>Basidiomycota</taxon>
        <taxon>Agaricomycotina</taxon>
        <taxon>Agaricomycetes</taxon>
        <taxon>Agaricomycetidae</taxon>
        <taxon>Agaricales</taxon>
        <taxon>Agaricineae</taxon>
        <taxon>Hymenogastraceae</taxon>
        <taxon>Gymnopilus</taxon>
    </lineage>
</organism>
<evidence type="ECO:0000256" key="1">
    <source>
        <dbReference type="SAM" id="MobiDB-lite"/>
    </source>
</evidence>
<evidence type="ECO:0000313" key="3">
    <source>
        <dbReference type="Proteomes" id="UP000284706"/>
    </source>
</evidence>
<comment type="caution">
    <text evidence="2">The sequence shown here is derived from an EMBL/GenBank/DDBJ whole genome shotgun (WGS) entry which is preliminary data.</text>
</comment>
<dbReference type="PANTHER" id="PTHR34305">
    <property type="entry name" value="EXPRESSED PROTEIN"/>
    <property type="match status" value="1"/>
</dbReference>
<feature type="compositionally biased region" description="Polar residues" evidence="1">
    <location>
        <begin position="467"/>
        <end position="476"/>
    </location>
</feature>
<dbReference type="AlphaFoldDB" id="A0A409Y9D3"/>
<feature type="region of interest" description="Disordered" evidence="1">
    <location>
        <begin position="382"/>
        <end position="409"/>
    </location>
</feature>
<proteinExistence type="predicted"/>
<dbReference type="OrthoDB" id="5598737at2759"/>
<sequence length="738" mass="82660">MFFVLKGTRLTSFDPSITDPQDPAFERNKALVARMDKIPKLILDLSTVNLSLSRVFDRHFGLQAVLKGYQAPEVYRKFFIQLAANENALQLVPHRALERLRSFIHRPCRESAAALKYIPAFRFLLLYEYRLTGEFTRDILDIADWLFIQAHATYETLKTHEGPTEVPTKLQSESNWLETGVCYSMPAIRDRPTYPEIPYESEPDRGGTEITEPDVCKKYYSTYSKNRLTSGLMCVWCTHSVCYGFHFIRLAEGRNDVFSALYTRWKKAPKVVIYDFACALQPYCMAREAEFFKDTLFLIDHFHAAEHKWSEACFLAPYCDNNPDLARGNSSAGECGNSGLKKIRKSVGYMRQDRAVILTSLPFASTSTLMLASFRTGNATDFDSPILSPPEVAESKRDASEAQTSGSYMQEMSREAITQTMHTYQHWGKVSEGTGGFRVRRPPASPTSSPSITQQSTSHVEHLDHQASPQHAIPQSSPQPRPPVLRTEQSQPPQPRGSVAQVQTVGVRGVEPQPQTPRHTAHAIMLTTLGSTAADSISTFALHQVTTEYGNSLDDDTTNTPSSMRTSSSRKQVRTSATNPYHGYVAGVYRGTEQWSVVRGHALPDPKLNASHSSRQFANGVQSIVEHCEDVARQTNSWIFFGAQHATARGGAITYASPRLVRDSEDESSALATRFNKLTGKLIQSKNSDTLQMQTELSESKRRTEVMERALAVAHESRDELLAQLQKYKQAYGVLTPS</sequence>
<reference evidence="2 3" key="1">
    <citation type="journal article" date="2018" name="Evol. Lett.">
        <title>Horizontal gene cluster transfer increased hallucinogenic mushroom diversity.</title>
        <authorList>
            <person name="Reynolds H.T."/>
            <person name="Vijayakumar V."/>
            <person name="Gluck-Thaler E."/>
            <person name="Korotkin H.B."/>
            <person name="Matheny P.B."/>
            <person name="Slot J.C."/>
        </authorList>
    </citation>
    <scope>NUCLEOTIDE SEQUENCE [LARGE SCALE GENOMIC DNA]</scope>
    <source>
        <strain evidence="2 3">SRW20</strain>
    </source>
</reference>
<dbReference type="InParanoid" id="A0A409Y9D3"/>